<dbReference type="EMBL" id="CADCTW010000248">
    <property type="protein sequence ID" value="CAA9371713.1"/>
    <property type="molecule type" value="Genomic_DNA"/>
</dbReference>
<gene>
    <name evidence="1" type="ORF">AVDCRST_MAG68-5595</name>
</gene>
<name>A0A6J4MXB6_9BACT</name>
<sequence>MGHTETQRHRDKGPHRLVRPLIASARPLAAFTPLPRKRVWRYSC</sequence>
<proteinExistence type="predicted"/>
<evidence type="ECO:0000313" key="1">
    <source>
        <dbReference type="EMBL" id="CAA9371713.1"/>
    </source>
</evidence>
<reference evidence="1" key="1">
    <citation type="submission" date="2020-02" db="EMBL/GenBank/DDBJ databases">
        <authorList>
            <person name="Meier V. D."/>
        </authorList>
    </citation>
    <scope>NUCLEOTIDE SEQUENCE</scope>
    <source>
        <strain evidence="1">AVDCRST_MAG68</strain>
    </source>
</reference>
<organism evidence="1">
    <name type="scientific">uncultured Gemmatimonadota bacterium</name>
    <dbReference type="NCBI Taxonomy" id="203437"/>
    <lineage>
        <taxon>Bacteria</taxon>
        <taxon>Pseudomonadati</taxon>
        <taxon>Gemmatimonadota</taxon>
        <taxon>environmental samples</taxon>
    </lineage>
</organism>
<accession>A0A6J4MXB6</accession>
<dbReference type="AlphaFoldDB" id="A0A6J4MXB6"/>
<protein>
    <submittedName>
        <fullName evidence="1">Uncharacterized protein</fullName>
    </submittedName>
</protein>